<evidence type="ECO:0000313" key="2">
    <source>
        <dbReference type="Proteomes" id="UP000521943"/>
    </source>
</evidence>
<reference evidence="1 2" key="1">
    <citation type="submission" date="2020-07" db="EMBL/GenBank/DDBJ databases">
        <title>Comparative genomics of pyrophilous fungi reveals a link between fire events and developmental genes.</title>
        <authorList>
            <consortium name="DOE Joint Genome Institute"/>
            <person name="Steindorff A.S."/>
            <person name="Carver A."/>
            <person name="Calhoun S."/>
            <person name="Stillman K."/>
            <person name="Liu H."/>
            <person name="Lipzen A."/>
            <person name="Pangilinan J."/>
            <person name="Labutti K."/>
            <person name="Bruns T.D."/>
            <person name="Grigoriev I.V."/>
        </authorList>
    </citation>
    <scope>NUCLEOTIDE SEQUENCE [LARGE SCALE GENOMIC DNA]</scope>
    <source>
        <strain evidence="1 2">CBS 144469</strain>
    </source>
</reference>
<keyword evidence="2" id="KW-1185">Reference proteome</keyword>
<protein>
    <submittedName>
        <fullName evidence="1">Uncharacterized protein</fullName>
    </submittedName>
</protein>
<comment type="caution">
    <text evidence="1">The sequence shown here is derived from an EMBL/GenBank/DDBJ whole genome shotgun (WGS) entry which is preliminary data.</text>
</comment>
<dbReference type="AlphaFoldDB" id="A0A8H6HQY9"/>
<organism evidence="1 2">
    <name type="scientific">Ephemerocybe angulata</name>
    <dbReference type="NCBI Taxonomy" id="980116"/>
    <lineage>
        <taxon>Eukaryota</taxon>
        <taxon>Fungi</taxon>
        <taxon>Dikarya</taxon>
        <taxon>Basidiomycota</taxon>
        <taxon>Agaricomycotina</taxon>
        <taxon>Agaricomycetes</taxon>
        <taxon>Agaricomycetidae</taxon>
        <taxon>Agaricales</taxon>
        <taxon>Agaricineae</taxon>
        <taxon>Psathyrellaceae</taxon>
        <taxon>Ephemerocybe</taxon>
    </lineage>
</organism>
<dbReference type="Proteomes" id="UP000521943">
    <property type="component" value="Unassembled WGS sequence"/>
</dbReference>
<proteinExistence type="predicted"/>
<accession>A0A8H6HQY9</accession>
<sequence>MSILVLPLHDSTILRISVKPIVQERALFGGFGSAKSSLFALGQPEMLGCKQSVRVGSSWLLGVDCGLLWVLAKTPLEDSTRDIKQRRRLVVAACWLVGQQVFSMTGEVKVTVSQGCEVKRLKSSIPLADSSFCGFEAKIDELEKEAQQRKTANVVPATFMQTSKIVSLAIDDLIAMAICQACDDLSGYTTR</sequence>
<evidence type="ECO:0000313" key="1">
    <source>
        <dbReference type="EMBL" id="KAF6751094.1"/>
    </source>
</evidence>
<gene>
    <name evidence="1" type="ORF">DFP72DRAFT_1047961</name>
</gene>
<name>A0A8H6HQY9_9AGAR</name>
<dbReference type="EMBL" id="JACGCI010000052">
    <property type="protein sequence ID" value="KAF6751094.1"/>
    <property type="molecule type" value="Genomic_DNA"/>
</dbReference>